<dbReference type="Pfam" id="PF13490">
    <property type="entry name" value="zf-HC2"/>
    <property type="match status" value="1"/>
</dbReference>
<dbReference type="InterPro" id="IPR027383">
    <property type="entry name" value="Znf_put"/>
</dbReference>
<gene>
    <name evidence="3" type="ORF">HDF15_001798</name>
</gene>
<name>A0A7W7ZNV6_9BACT</name>
<evidence type="ECO:0000313" key="3">
    <source>
        <dbReference type="EMBL" id="MBB5063456.1"/>
    </source>
</evidence>
<accession>A0A7W7ZNV6</accession>
<keyword evidence="1" id="KW-1133">Transmembrane helix</keyword>
<evidence type="ECO:0000259" key="2">
    <source>
        <dbReference type="Pfam" id="PF13490"/>
    </source>
</evidence>
<dbReference type="AlphaFoldDB" id="A0A7W7ZNV6"/>
<dbReference type="RefSeq" id="WP_184254635.1">
    <property type="nucleotide sequence ID" value="NZ_JACHIO010000006.1"/>
</dbReference>
<dbReference type="Proteomes" id="UP000584867">
    <property type="component" value="Unassembled WGS sequence"/>
</dbReference>
<dbReference type="InterPro" id="IPR041916">
    <property type="entry name" value="Anti_sigma_zinc_sf"/>
</dbReference>
<proteinExistence type="predicted"/>
<keyword evidence="1" id="KW-0472">Membrane</keyword>
<evidence type="ECO:0000313" key="4">
    <source>
        <dbReference type="Proteomes" id="UP000584867"/>
    </source>
</evidence>
<dbReference type="EMBL" id="JACHIO010000006">
    <property type="protein sequence ID" value="MBB5063456.1"/>
    <property type="molecule type" value="Genomic_DNA"/>
</dbReference>
<sequence length="237" mass="25905">MNSMSSNQFNPEQKNNSCESVRLEFSSYLDGAMTGAEMAAMADHLDGCGECASEFTAWREIQRSLADLGPARPPMRLQERLRAAIAVEREHGTHLSLTRRFLAAWEISIAPMALRVTGGFAAAIVLLGSLGWMLGAPITVQANDDEMAHLIAPRYLYSQVPPQPIETGREVPILVEAMVDTRGRVYDYSIIDGPKDLAVQLRVTQNLLSSVFKPATVFGVPVRGHVVMTYTGVSVRG</sequence>
<keyword evidence="1" id="KW-0812">Transmembrane</keyword>
<dbReference type="Gene3D" id="1.10.10.1320">
    <property type="entry name" value="Anti-sigma factor, zinc-finger domain"/>
    <property type="match status" value="1"/>
</dbReference>
<protein>
    <submittedName>
        <fullName evidence="3">Anti-sigma factor RsiW</fullName>
    </submittedName>
</protein>
<feature type="transmembrane region" description="Helical" evidence="1">
    <location>
        <begin position="112"/>
        <end position="134"/>
    </location>
</feature>
<reference evidence="3 4" key="1">
    <citation type="submission" date="2020-08" db="EMBL/GenBank/DDBJ databases">
        <title>Genomic Encyclopedia of Type Strains, Phase IV (KMG-V): Genome sequencing to study the core and pangenomes of soil and plant-associated prokaryotes.</title>
        <authorList>
            <person name="Whitman W."/>
        </authorList>
    </citation>
    <scope>NUCLEOTIDE SEQUENCE [LARGE SCALE GENOMIC DNA]</scope>
    <source>
        <strain evidence="3 4">X5P3</strain>
    </source>
</reference>
<comment type="caution">
    <text evidence="3">The sequence shown here is derived from an EMBL/GenBank/DDBJ whole genome shotgun (WGS) entry which is preliminary data.</text>
</comment>
<evidence type="ECO:0000256" key="1">
    <source>
        <dbReference type="SAM" id="Phobius"/>
    </source>
</evidence>
<feature type="domain" description="Putative zinc-finger" evidence="2">
    <location>
        <begin position="18"/>
        <end position="52"/>
    </location>
</feature>
<organism evidence="3 4">
    <name type="scientific">Granulicella mallensis</name>
    <dbReference type="NCBI Taxonomy" id="940614"/>
    <lineage>
        <taxon>Bacteria</taxon>
        <taxon>Pseudomonadati</taxon>
        <taxon>Acidobacteriota</taxon>
        <taxon>Terriglobia</taxon>
        <taxon>Terriglobales</taxon>
        <taxon>Acidobacteriaceae</taxon>
        <taxon>Granulicella</taxon>
    </lineage>
</organism>